<dbReference type="Gene3D" id="3.10.450.50">
    <property type="match status" value="1"/>
</dbReference>
<dbReference type="AlphaFoldDB" id="A0A8J2YVX7"/>
<feature type="domain" description="DUF4440" evidence="2">
    <location>
        <begin position="34"/>
        <end position="138"/>
    </location>
</feature>
<feature type="chain" id="PRO_5035320480" description="DUF4440 domain-containing protein" evidence="1">
    <location>
        <begin position="23"/>
        <end position="148"/>
    </location>
</feature>
<keyword evidence="1" id="KW-0732">Signal</keyword>
<accession>A0A8J2YVX7</accession>
<dbReference type="RefSeq" id="WP_189047517.1">
    <property type="nucleotide sequence ID" value="NZ_BMJQ01000008.1"/>
</dbReference>
<evidence type="ECO:0000313" key="3">
    <source>
        <dbReference type="EMBL" id="GGF23516.1"/>
    </source>
</evidence>
<organism evidence="3 4">
    <name type="scientific">Aliidongia dinghuensis</name>
    <dbReference type="NCBI Taxonomy" id="1867774"/>
    <lineage>
        <taxon>Bacteria</taxon>
        <taxon>Pseudomonadati</taxon>
        <taxon>Pseudomonadota</taxon>
        <taxon>Alphaproteobacteria</taxon>
        <taxon>Rhodospirillales</taxon>
        <taxon>Dongiaceae</taxon>
        <taxon>Aliidongia</taxon>
    </lineage>
</organism>
<evidence type="ECO:0000259" key="2">
    <source>
        <dbReference type="Pfam" id="PF14534"/>
    </source>
</evidence>
<comment type="caution">
    <text evidence="3">The sequence shown here is derived from an EMBL/GenBank/DDBJ whole genome shotgun (WGS) entry which is preliminary data.</text>
</comment>
<evidence type="ECO:0000313" key="4">
    <source>
        <dbReference type="Proteomes" id="UP000646365"/>
    </source>
</evidence>
<dbReference type="Pfam" id="PF14534">
    <property type="entry name" value="DUF4440"/>
    <property type="match status" value="1"/>
</dbReference>
<evidence type="ECO:0000256" key="1">
    <source>
        <dbReference type="SAM" id="SignalP"/>
    </source>
</evidence>
<dbReference type="EMBL" id="BMJQ01000008">
    <property type="protein sequence ID" value="GGF23516.1"/>
    <property type="molecule type" value="Genomic_DNA"/>
</dbReference>
<dbReference type="SUPFAM" id="SSF54427">
    <property type="entry name" value="NTF2-like"/>
    <property type="match status" value="1"/>
</dbReference>
<proteinExistence type="predicted"/>
<sequence>MRAWFVLLILVCGLFHGSAARAADPSWTADEQAVAAADEAFFAAAEARHGQAWAEFADETATVQGGHGKAEIGQKLDKLYARPGFSLTWHPNYAKVVGDIGVTSGPYEMHRQNADGHDQRSTGRYVTVWQRQSDGQWRFVWDGGTEDR</sequence>
<feature type="signal peptide" evidence="1">
    <location>
        <begin position="1"/>
        <end position="22"/>
    </location>
</feature>
<gene>
    <name evidence="3" type="ORF">GCM10011611_32010</name>
</gene>
<name>A0A8J2YVX7_9PROT</name>
<reference evidence="3" key="2">
    <citation type="submission" date="2020-09" db="EMBL/GenBank/DDBJ databases">
        <authorList>
            <person name="Sun Q."/>
            <person name="Zhou Y."/>
        </authorList>
    </citation>
    <scope>NUCLEOTIDE SEQUENCE</scope>
    <source>
        <strain evidence="3">CGMCC 1.15725</strain>
    </source>
</reference>
<dbReference type="InterPro" id="IPR027843">
    <property type="entry name" value="DUF4440"/>
</dbReference>
<protein>
    <recommendedName>
        <fullName evidence="2">DUF4440 domain-containing protein</fullName>
    </recommendedName>
</protein>
<dbReference type="Proteomes" id="UP000646365">
    <property type="component" value="Unassembled WGS sequence"/>
</dbReference>
<dbReference type="InterPro" id="IPR032710">
    <property type="entry name" value="NTF2-like_dom_sf"/>
</dbReference>
<keyword evidence="4" id="KW-1185">Reference proteome</keyword>
<reference evidence="3" key="1">
    <citation type="journal article" date="2014" name="Int. J. Syst. Evol. Microbiol.">
        <title>Complete genome sequence of Corynebacterium casei LMG S-19264T (=DSM 44701T), isolated from a smear-ripened cheese.</title>
        <authorList>
            <consortium name="US DOE Joint Genome Institute (JGI-PGF)"/>
            <person name="Walter F."/>
            <person name="Albersmeier A."/>
            <person name="Kalinowski J."/>
            <person name="Ruckert C."/>
        </authorList>
    </citation>
    <scope>NUCLEOTIDE SEQUENCE</scope>
    <source>
        <strain evidence="3">CGMCC 1.15725</strain>
    </source>
</reference>